<dbReference type="PANTHER" id="PTHR47320">
    <property type="entry name" value="BIFUNCTIONAL URIDYLYLTRANSFERASE/URIDYLYL-REMOVING ENZYME"/>
    <property type="match status" value="1"/>
</dbReference>
<dbReference type="CDD" id="cd04899">
    <property type="entry name" value="ACT_ACR-UUR-like_2"/>
    <property type="match status" value="1"/>
</dbReference>
<dbReference type="CDD" id="cd04900">
    <property type="entry name" value="ACT_UUR-like_1"/>
    <property type="match status" value="1"/>
</dbReference>
<dbReference type="Gene3D" id="3.30.460.10">
    <property type="entry name" value="Beta Polymerase, domain 2"/>
    <property type="match status" value="1"/>
</dbReference>
<dbReference type="InterPro" id="IPR043519">
    <property type="entry name" value="NT_sf"/>
</dbReference>
<dbReference type="SUPFAM" id="SSF55021">
    <property type="entry name" value="ACT-like"/>
    <property type="match status" value="1"/>
</dbReference>
<accession>A0ABT7VQC1</accession>
<dbReference type="InterPro" id="IPR013546">
    <property type="entry name" value="PII_UdlTrfase/GS_AdlTrfase"/>
</dbReference>
<dbReference type="SUPFAM" id="SSF81593">
    <property type="entry name" value="Nucleotidyltransferase substrate binding subunit/domain"/>
    <property type="match status" value="1"/>
</dbReference>
<dbReference type="Pfam" id="PF01966">
    <property type="entry name" value="HD"/>
    <property type="match status" value="1"/>
</dbReference>
<evidence type="ECO:0000259" key="10">
    <source>
        <dbReference type="PROSITE" id="PS51831"/>
    </source>
</evidence>
<organism evidence="11 12">
    <name type="scientific">Candidatus Marithioploca araucensis</name>
    <dbReference type="NCBI Taxonomy" id="70273"/>
    <lineage>
        <taxon>Bacteria</taxon>
        <taxon>Pseudomonadati</taxon>
        <taxon>Pseudomonadota</taxon>
        <taxon>Gammaproteobacteria</taxon>
        <taxon>Thiotrichales</taxon>
        <taxon>Thiotrichaceae</taxon>
        <taxon>Candidatus Marithioploca</taxon>
    </lineage>
</organism>
<keyword evidence="12" id="KW-1185">Reference proteome</keyword>
<keyword evidence="5" id="KW-0460">Magnesium</keyword>
<proteinExistence type="inferred from homology"/>
<dbReference type="Pfam" id="PF08335">
    <property type="entry name" value="GlnD_UR_UTase"/>
    <property type="match status" value="1"/>
</dbReference>
<evidence type="ECO:0000313" key="12">
    <source>
        <dbReference type="Proteomes" id="UP001171945"/>
    </source>
</evidence>
<dbReference type="SUPFAM" id="SSF81301">
    <property type="entry name" value="Nucleotidyltransferase"/>
    <property type="match status" value="1"/>
</dbReference>
<evidence type="ECO:0000256" key="4">
    <source>
        <dbReference type="ARBA" id="ARBA00022801"/>
    </source>
</evidence>
<dbReference type="InterPro" id="IPR002912">
    <property type="entry name" value="ACT_dom"/>
</dbReference>
<keyword evidence="2 11" id="KW-0548">Nucleotidyltransferase</keyword>
<dbReference type="PIRSF" id="PIRSF006288">
    <property type="entry name" value="PII_uridyltransf"/>
    <property type="match status" value="1"/>
</dbReference>
<dbReference type="HAMAP" id="MF_00277">
    <property type="entry name" value="PII_uridylyl_transf"/>
    <property type="match status" value="1"/>
</dbReference>
<dbReference type="PROSITE" id="PS51831">
    <property type="entry name" value="HD"/>
    <property type="match status" value="1"/>
</dbReference>
<evidence type="ECO:0000256" key="2">
    <source>
        <dbReference type="ARBA" id="ARBA00022695"/>
    </source>
</evidence>
<dbReference type="Gene3D" id="3.30.70.260">
    <property type="match status" value="1"/>
</dbReference>
<dbReference type="InterPro" id="IPR045865">
    <property type="entry name" value="ACT-like_dom_sf"/>
</dbReference>
<dbReference type="Gene3D" id="1.10.3090.10">
    <property type="entry name" value="cca-adding enzyme, domain 2"/>
    <property type="match status" value="1"/>
</dbReference>
<keyword evidence="4" id="KW-0378">Hydrolase</keyword>
<evidence type="ECO:0000256" key="3">
    <source>
        <dbReference type="ARBA" id="ARBA00022737"/>
    </source>
</evidence>
<dbReference type="Proteomes" id="UP001171945">
    <property type="component" value="Unassembled WGS sequence"/>
</dbReference>
<protein>
    <recommendedName>
        <fullName evidence="7">guanosine-3',5'-bis(diphosphate) 3'-diphosphatase</fullName>
        <ecNumber evidence="7">3.1.7.2</ecNumber>
    </recommendedName>
</protein>
<keyword evidence="6" id="KW-0511">Multifunctional enzyme</keyword>
<reference evidence="11" key="1">
    <citation type="submission" date="2023-06" db="EMBL/GenBank/DDBJ databases">
        <title>Uncultivated large filamentous bacteria from sulfidic sediments reveal new species and different genomic features in energy metabolism and defense.</title>
        <authorList>
            <person name="Fonseca A."/>
        </authorList>
    </citation>
    <scope>NUCLEOTIDE SEQUENCE</scope>
    <source>
        <strain evidence="11">HSG4</strain>
    </source>
</reference>
<dbReference type="GO" id="GO:0008773">
    <property type="term" value="F:[protein-PII] uridylyltransferase activity"/>
    <property type="evidence" value="ECO:0007669"/>
    <property type="project" value="UniProtKB-EC"/>
</dbReference>
<evidence type="ECO:0000256" key="6">
    <source>
        <dbReference type="ARBA" id="ARBA00023268"/>
    </source>
</evidence>
<dbReference type="Pfam" id="PF01909">
    <property type="entry name" value="NTP_transf_2"/>
    <property type="match status" value="1"/>
</dbReference>
<comment type="catalytic activity">
    <reaction evidence="8">
        <text>guanosine 3',5'-bis(diphosphate) + H2O = GDP + diphosphate + H(+)</text>
        <dbReference type="Rhea" id="RHEA:14253"/>
        <dbReference type="ChEBI" id="CHEBI:15377"/>
        <dbReference type="ChEBI" id="CHEBI:15378"/>
        <dbReference type="ChEBI" id="CHEBI:33019"/>
        <dbReference type="ChEBI" id="CHEBI:58189"/>
        <dbReference type="ChEBI" id="CHEBI:77828"/>
        <dbReference type="EC" id="3.1.7.2"/>
    </reaction>
</comment>
<dbReference type="InterPro" id="IPR002934">
    <property type="entry name" value="Polymerase_NTP_transf_dom"/>
</dbReference>
<dbReference type="InterPro" id="IPR010043">
    <property type="entry name" value="UTase/UR"/>
</dbReference>
<comment type="caution">
    <text evidence="11">The sequence shown here is derived from an EMBL/GenBank/DDBJ whole genome shotgun (WGS) entry which is preliminary data.</text>
</comment>
<dbReference type="InterPro" id="IPR003607">
    <property type="entry name" value="HD/PDEase_dom"/>
</dbReference>
<dbReference type="SUPFAM" id="SSF109604">
    <property type="entry name" value="HD-domain/PDEase-like"/>
    <property type="match status" value="1"/>
</dbReference>
<dbReference type="EC" id="3.1.7.2" evidence="7"/>
<gene>
    <name evidence="11" type="primary">glnD</name>
    <name evidence="11" type="ORF">QUF54_00765</name>
</gene>
<keyword evidence="1 11" id="KW-0808">Transferase</keyword>
<dbReference type="PROSITE" id="PS51671">
    <property type="entry name" value="ACT"/>
    <property type="match status" value="2"/>
</dbReference>
<dbReference type="PANTHER" id="PTHR47320:SF1">
    <property type="entry name" value="BIFUNCTIONAL URIDYLYLTRANSFERASE_URIDYLYL-REMOVING ENZYME"/>
    <property type="match status" value="1"/>
</dbReference>
<dbReference type="InterPro" id="IPR006674">
    <property type="entry name" value="HD_domain"/>
</dbReference>
<feature type="non-terminal residue" evidence="11">
    <location>
        <position position="1"/>
    </location>
</feature>
<feature type="domain" description="HD" evidence="10">
    <location>
        <begin position="400"/>
        <end position="522"/>
    </location>
</feature>
<evidence type="ECO:0000256" key="8">
    <source>
        <dbReference type="ARBA" id="ARBA00047968"/>
    </source>
</evidence>
<evidence type="ECO:0000259" key="9">
    <source>
        <dbReference type="PROSITE" id="PS51671"/>
    </source>
</evidence>
<evidence type="ECO:0000313" key="11">
    <source>
        <dbReference type="EMBL" id="MDM8561866.1"/>
    </source>
</evidence>
<keyword evidence="3" id="KW-0677">Repeat</keyword>
<sequence length="825" mass="95171">DQVVLQIWREHASDFNFNTTALIAVGGYGRGELHPYSDIDLLILLESPIEDMAPIERFLVCLWDIKLEIGHSVRTLKECEEDAATDITIATNLTEVRLLNGSERLFQAMQAAVSPGQVWANKTFFSAKIEEQKQRYSKYDNTAYNLEPNIKESPGGLRDIQTVGWVAKRHFGAKTLQDLQQHGFLTEEEYQSLIEGQEFLWKIRCLLHLDAKRHEDRLLFNYQRTIATALDYKDDDAGLGVEKMMKQYYRTVGEISTLNDMLLQLFKEAILHAGTPSTIYPLNKRFQVRNKFIEVTHDKVFLHYPFALLEIFLLMQEHPEIKGIRATTIRLIIHYNYLIDEVFRKDLRARSVFIEIFRQTQGLTHALRRMNNYGLLAAYIPTFGSIVGQMQYDLFHVYTVDQHTLFVISNLRCFTLPEFQDDFPFCSKLMQTIPKPELLNLAGFFHDIAKGREGDHSQLGEKDALDICLLHGLSDNDARFVGWLVRHHLLMSDTMQRQDISDHDVIKAFAMSVVDVVHLDYLYLLTVADIRATNPKLWNDWKNTLLTELYHRTVAFLRNENGQISDKQFHLLSTRKEARNLLDCPENKQINALWKELGDDYFLYSSPKDVARETDAILNLMAPDNTLVLERPDTKGGTQFIIYTPVRDYLFAEITCFLEQENLTIVDAYIIPTQSEYTFSSYTVLEDNGKAISERGRVDNILQGIKKAIIHDKSTKFSPIIRHISREIKHFSIPTRVTFTQETGDNHTVIKVITTDRPGILSRIAQAFLTCQVRVKNAKIVTLGERVEDIFFVTDYENHALYSAVQLGRLRQELSQLLDKDINAN</sequence>
<dbReference type="CDD" id="cd05401">
    <property type="entry name" value="NT_GlnE_GlnD_like"/>
    <property type="match status" value="1"/>
</dbReference>
<evidence type="ECO:0000256" key="1">
    <source>
        <dbReference type="ARBA" id="ARBA00022679"/>
    </source>
</evidence>
<name>A0ABT7VQC1_9GAMM</name>
<dbReference type="NCBIfam" id="TIGR01693">
    <property type="entry name" value="UTase_glnD"/>
    <property type="match status" value="1"/>
</dbReference>
<feature type="domain" description="ACT" evidence="9">
    <location>
        <begin position="749"/>
        <end position="825"/>
    </location>
</feature>
<evidence type="ECO:0000256" key="5">
    <source>
        <dbReference type="ARBA" id="ARBA00022842"/>
    </source>
</evidence>
<evidence type="ECO:0000256" key="7">
    <source>
        <dbReference type="ARBA" id="ARBA00024387"/>
    </source>
</evidence>
<dbReference type="EMBL" id="JAUCGM010000013">
    <property type="protein sequence ID" value="MDM8561866.1"/>
    <property type="molecule type" value="Genomic_DNA"/>
</dbReference>
<feature type="domain" description="ACT" evidence="9">
    <location>
        <begin position="639"/>
        <end position="720"/>
    </location>
</feature>
<dbReference type="Gene3D" id="1.20.120.330">
    <property type="entry name" value="Nucleotidyltransferases domain 2"/>
    <property type="match status" value="1"/>
</dbReference>
<dbReference type="SMART" id="SM00471">
    <property type="entry name" value="HDc"/>
    <property type="match status" value="1"/>
</dbReference>